<accession>A0A931PSP1</accession>
<evidence type="ECO:0000313" key="1">
    <source>
        <dbReference type="EMBL" id="MBI1755638.1"/>
    </source>
</evidence>
<comment type="caution">
    <text evidence="1">The sequence shown here is derived from an EMBL/GenBank/DDBJ whole genome shotgun (WGS) entry which is preliminary data.</text>
</comment>
<protein>
    <submittedName>
        <fullName evidence="1">Uncharacterized protein</fullName>
    </submittedName>
</protein>
<sequence>MVLGALLGFALAGTAQTPPVSISYSQGSFIIRSGREMEVVPAKLETHQAPKAVAFRRNKTYAVWDSRGLTIRVGSVAKSFRLPELAVSPRLSSREQILETLKLVEAGKRTKEASALSGGKRLGNWAYFLARWDDTSGKPWLEALARVSLIESKPAWRLVGKFEGVSLGRGSIDDRLYTRAGSLVVVERLGEAWGEASYSPTLGAFGFRPMGKGLEAFMPQAEGRGLFVERTGYGSQIGGEADGGSGSRHELIETHAKIEFVDTRRPIFAILGGRELRNAETGAAYVLPEGAGVRRCRRGVIVWSPVANPTHAEVLEPERWSVLATWTQAARLAGVPIGRN</sequence>
<organism evidence="1 2">
    <name type="scientific">Fimbriimonas ginsengisoli</name>
    <dbReference type="NCBI Taxonomy" id="1005039"/>
    <lineage>
        <taxon>Bacteria</taxon>
        <taxon>Bacillati</taxon>
        <taxon>Armatimonadota</taxon>
        <taxon>Fimbriimonadia</taxon>
        <taxon>Fimbriimonadales</taxon>
        <taxon>Fimbriimonadaceae</taxon>
        <taxon>Fimbriimonas</taxon>
    </lineage>
</organism>
<dbReference type="AlphaFoldDB" id="A0A931PSP1"/>
<dbReference type="Proteomes" id="UP000727962">
    <property type="component" value="Unassembled WGS sequence"/>
</dbReference>
<proteinExistence type="predicted"/>
<name>A0A931PSP1_FIMGI</name>
<reference evidence="1" key="1">
    <citation type="submission" date="2020-07" db="EMBL/GenBank/DDBJ databases">
        <title>Huge and variable diversity of episymbiotic CPR bacteria and DPANN archaea in groundwater ecosystems.</title>
        <authorList>
            <person name="He C.Y."/>
            <person name="Keren R."/>
            <person name="Whittaker M."/>
            <person name="Farag I.F."/>
            <person name="Doudna J."/>
            <person name="Cate J.H.D."/>
            <person name="Banfield J.F."/>
        </authorList>
    </citation>
    <scope>NUCLEOTIDE SEQUENCE</scope>
    <source>
        <strain evidence="1">NC_groundwater_17_Pr7_B-0.1um_64_12</strain>
    </source>
</reference>
<gene>
    <name evidence="1" type="ORF">HYR64_00845</name>
</gene>
<evidence type="ECO:0000313" key="2">
    <source>
        <dbReference type="Proteomes" id="UP000727962"/>
    </source>
</evidence>
<dbReference type="EMBL" id="JACOSL010000004">
    <property type="protein sequence ID" value="MBI1755638.1"/>
    <property type="molecule type" value="Genomic_DNA"/>
</dbReference>